<sequence>MDDLGWRSVLFVPASRPDRFDKALAAGADAVCVDLEDAVAPAHKQDARAAAMRFLAEGAKGDGGGGPDRVIRINTPRSVAGMRDALALIEARPMGGTVVVPKIDSPEEVCWLDQLLTEAGLDLRLVAQIETLRGIDQAAAITAASRRVSAVMFGGLDLAAELGVPASWDGLLYGRSRVVYAAARAGIPAIDMPFVAVRDADGCRAEAQRALTLGFTAKMAIHPGQVPTINGAYTPTPDEVADAERIVTAWKDAPDGVIQVDGKMVERPIVLAMRRTLARAQAAERASTSRRQGDAA</sequence>
<evidence type="ECO:0000256" key="2">
    <source>
        <dbReference type="ARBA" id="ARBA00005568"/>
    </source>
</evidence>
<dbReference type="RefSeq" id="WP_145682184.1">
    <property type="nucleotide sequence ID" value="NZ_VITH01000004.1"/>
</dbReference>
<keyword evidence="8" id="KW-0456">Lyase</keyword>
<dbReference type="AlphaFoldDB" id="A0A560CIR2"/>
<evidence type="ECO:0000256" key="5">
    <source>
        <dbReference type="PIRSR" id="PIRSR015582-1"/>
    </source>
</evidence>
<proteinExistence type="inferred from homology"/>
<feature type="binding site" evidence="6">
    <location>
        <position position="157"/>
    </location>
    <ligand>
        <name>Mg(2+)</name>
        <dbReference type="ChEBI" id="CHEBI:18420"/>
    </ligand>
</feature>
<dbReference type="PIRSF" id="PIRSF015582">
    <property type="entry name" value="Cit_lyase_B"/>
    <property type="match status" value="1"/>
</dbReference>
<dbReference type="InterPro" id="IPR015813">
    <property type="entry name" value="Pyrv/PenolPyrv_kinase-like_dom"/>
</dbReference>
<comment type="caution">
    <text evidence="8">The sequence shown here is derived from an EMBL/GenBank/DDBJ whole genome shotgun (WGS) entry which is preliminary data.</text>
</comment>
<feature type="binding site" evidence="5">
    <location>
        <position position="130"/>
    </location>
    <ligand>
        <name>substrate</name>
    </ligand>
</feature>
<dbReference type="Proteomes" id="UP000318529">
    <property type="component" value="Unassembled WGS sequence"/>
</dbReference>
<evidence type="ECO:0000259" key="7">
    <source>
        <dbReference type="Pfam" id="PF03328"/>
    </source>
</evidence>
<reference evidence="8 9" key="1">
    <citation type="submission" date="2019-06" db="EMBL/GenBank/DDBJ databases">
        <title>Genomic Encyclopedia of Type Strains, Phase IV (KMG-V): Genome sequencing to study the core and pangenomes of soil and plant-associated prokaryotes.</title>
        <authorList>
            <person name="Whitman W."/>
        </authorList>
    </citation>
    <scope>NUCLEOTIDE SEQUENCE [LARGE SCALE GENOMIC DNA]</scope>
    <source>
        <strain evidence="8 9">BR 11650</strain>
    </source>
</reference>
<evidence type="ECO:0000256" key="1">
    <source>
        <dbReference type="ARBA" id="ARBA00001946"/>
    </source>
</evidence>
<gene>
    <name evidence="8" type="ORF">FBZ83_10420</name>
</gene>
<dbReference type="PANTHER" id="PTHR32308">
    <property type="entry name" value="LYASE BETA SUBUNIT, PUTATIVE (AFU_ORTHOLOGUE AFUA_4G13030)-RELATED"/>
    <property type="match status" value="1"/>
</dbReference>
<dbReference type="InterPro" id="IPR005000">
    <property type="entry name" value="Aldolase/citrate-lyase_domain"/>
</dbReference>
<evidence type="ECO:0000256" key="6">
    <source>
        <dbReference type="PIRSR" id="PIRSR015582-2"/>
    </source>
</evidence>
<dbReference type="GO" id="GO:0016829">
    <property type="term" value="F:lyase activity"/>
    <property type="evidence" value="ECO:0007669"/>
    <property type="project" value="UniProtKB-KW"/>
</dbReference>
<dbReference type="Gene3D" id="3.20.20.60">
    <property type="entry name" value="Phosphoenolpyruvate-binding domains"/>
    <property type="match status" value="1"/>
</dbReference>
<keyword evidence="3 6" id="KW-0479">Metal-binding</keyword>
<dbReference type="Pfam" id="PF03328">
    <property type="entry name" value="HpcH_HpaI"/>
    <property type="match status" value="1"/>
</dbReference>
<name>A0A560CIR2_AZOBR</name>
<comment type="similarity">
    <text evidence="2">Belongs to the HpcH/HpaI aldolase family.</text>
</comment>
<feature type="binding site" evidence="5">
    <location>
        <position position="72"/>
    </location>
    <ligand>
        <name>substrate</name>
    </ligand>
</feature>
<dbReference type="GO" id="GO:0006107">
    <property type="term" value="P:oxaloacetate metabolic process"/>
    <property type="evidence" value="ECO:0007669"/>
    <property type="project" value="TreeGrafter"/>
</dbReference>
<feature type="domain" description="HpcH/HpaI aldolase/citrate lyase" evidence="7">
    <location>
        <begin position="7"/>
        <end position="223"/>
    </location>
</feature>
<comment type="cofactor">
    <cofactor evidence="1">
        <name>Mg(2+)</name>
        <dbReference type="ChEBI" id="CHEBI:18420"/>
    </cofactor>
</comment>
<dbReference type="PANTHER" id="PTHR32308:SF0">
    <property type="entry name" value="HPCH_HPAI ALDOLASE_CITRATE LYASE DOMAIN-CONTAINING PROTEIN"/>
    <property type="match status" value="1"/>
</dbReference>
<dbReference type="InterPro" id="IPR011206">
    <property type="entry name" value="Citrate_lyase_beta/mcl1/mcl2"/>
</dbReference>
<protein>
    <submittedName>
        <fullName evidence="8">(S)-citramalyl-CoA lyase</fullName>
    </submittedName>
</protein>
<dbReference type="SUPFAM" id="SSF51621">
    <property type="entry name" value="Phosphoenolpyruvate/pyruvate domain"/>
    <property type="match status" value="1"/>
</dbReference>
<dbReference type="GO" id="GO:0000287">
    <property type="term" value="F:magnesium ion binding"/>
    <property type="evidence" value="ECO:0007669"/>
    <property type="project" value="TreeGrafter"/>
</dbReference>
<keyword evidence="4 6" id="KW-0460">Magnesium</keyword>
<accession>A0A560CIR2</accession>
<evidence type="ECO:0000313" key="9">
    <source>
        <dbReference type="Proteomes" id="UP000318529"/>
    </source>
</evidence>
<evidence type="ECO:0000256" key="3">
    <source>
        <dbReference type="ARBA" id="ARBA00022723"/>
    </source>
</evidence>
<feature type="binding site" evidence="6">
    <location>
        <position position="130"/>
    </location>
    <ligand>
        <name>Mg(2+)</name>
        <dbReference type="ChEBI" id="CHEBI:18420"/>
    </ligand>
</feature>
<evidence type="ECO:0000256" key="4">
    <source>
        <dbReference type="ARBA" id="ARBA00022842"/>
    </source>
</evidence>
<dbReference type="EMBL" id="VITH01000004">
    <property type="protein sequence ID" value="TWA84755.1"/>
    <property type="molecule type" value="Genomic_DNA"/>
</dbReference>
<organism evidence="8 9">
    <name type="scientific">Azospirillum brasilense</name>
    <dbReference type="NCBI Taxonomy" id="192"/>
    <lineage>
        <taxon>Bacteria</taxon>
        <taxon>Pseudomonadati</taxon>
        <taxon>Pseudomonadota</taxon>
        <taxon>Alphaproteobacteria</taxon>
        <taxon>Rhodospirillales</taxon>
        <taxon>Azospirillaceae</taxon>
        <taxon>Azospirillum</taxon>
    </lineage>
</organism>
<evidence type="ECO:0000313" key="8">
    <source>
        <dbReference type="EMBL" id="TWA84755.1"/>
    </source>
</evidence>
<dbReference type="InterPro" id="IPR040442">
    <property type="entry name" value="Pyrv_kinase-like_dom_sf"/>
</dbReference>